<proteinExistence type="inferred from homology"/>
<accession>L9JCZ9</accession>
<dbReference type="InterPro" id="IPR000630">
    <property type="entry name" value="Ribosomal_uS8"/>
</dbReference>
<dbReference type="GO" id="GO:0008270">
    <property type="term" value="F:zinc ion binding"/>
    <property type="evidence" value="ECO:0007669"/>
    <property type="project" value="UniProtKB-KW"/>
</dbReference>
<feature type="region of interest" description="Disordered" evidence="6">
    <location>
        <begin position="356"/>
        <end position="393"/>
    </location>
</feature>
<evidence type="ECO:0000256" key="4">
    <source>
        <dbReference type="ARBA" id="ARBA00035422"/>
    </source>
</evidence>
<feature type="region of interest" description="Disordered" evidence="6">
    <location>
        <begin position="110"/>
        <end position="261"/>
    </location>
</feature>
<dbReference type="PROSITE" id="PS50157">
    <property type="entry name" value="ZINC_FINGER_C2H2_2"/>
    <property type="match status" value="3"/>
</dbReference>
<keyword evidence="5" id="KW-0863">Zinc-finger</keyword>
<dbReference type="eggNOG" id="KOG1721">
    <property type="taxonomic scope" value="Eukaryota"/>
</dbReference>
<evidence type="ECO:0000313" key="8">
    <source>
        <dbReference type="EMBL" id="ELW48451.1"/>
    </source>
</evidence>
<organism evidence="8 9">
    <name type="scientific">Tupaia chinensis</name>
    <name type="common">Chinese tree shrew</name>
    <name type="synonym">Tupaia belangeri chinensis</name>
    <dbReference type="NCBI Taxonomy" id="246437"/>
    <lineage>
        <taxon>Eukaryota</taxon>
        <taxon>Metazoa</taxon>
        <taxon>Chordata</taxon>
        <taxon>Craniata</taxon>
        <taxon>Vertebrata</taxon>
        <taxon>Euteleostomi</taxon>
        <taxon>Mammalia</taxon>
        <taxon>Eutheria</taxon>
        <taxon>Euarchontoglires</taxon>
        <taxon>Scandentia</taxon>
        <taxon>Tupaiidae</taxon>
        <taxon>Tupaia</taxon>
    </lineage>
</organism>
<evidence type="ECO:0000256" key="1">
    <source>
        <dbReference type="ARBA" id="ARBA00006471"/>
    </source>
</evidence>
<dbReference type="SUPFAM" id="SSF57667">
    <property type="entry name" value="beta-beta-alpha zinc fingers"/>
    <property type="match status" value="1"/>
</dbReference>
<feature type="compositionally biased region" description="Basic residues" evidence="6">
    <location>
        <begin position="128"/>
        <end position="141"/>
    </location>
</feature>
<dbReference type="InterPro" id="IPR013087">
    <property type="entry name" value="Znf_C2H2_type"/>
</dbReference>
<feature type="domain" description="C2H2-type" evidence="7">
    <location>
        <begin position="538"/>
        <end position="565"/>
    </location>
</feature>
<feature type="compositionally biased region" description="Polar residues" evidence="6">
    <location>
        <begin position="229"/>
        <end position="239"/>
    </location>
</feature>
<feature type="region of interest" description="Disordered" evidence="6">
    <location>
        <begin position="746"/>
        <end position="765"/>
    </location>
</feature>
<dbReference type="FunFam" id="3.30.160.60:FF:000946">
    <property type="entry name" value="Zinc finger protein 438"/>
    <property type="match status" value="1"/>
</dbReference>
<sequence length="828" mass="91321">MNVLADALKSINNAEKRGKCQVLIRSRSKIIVWFLTVMMKHVYIGEFEIIDDHRAGKIVNLTGRVTLGPAISPRPLGVPTQNYALMQVAGQEGTFSLVALPHVASAQPIQKPRMPLPENLKLPIPRYRPPRNNRGARRKRVLSSPESRCSKPPAQTQIYPRTSLSPPAHPELPHKPSPLEHRLPADEAPATLSPSVLPNGGSQGDMRLPVTNSHGELAPPVPLAPFTPQEPSVQQSLPTTAGRANPPDKRAPSKPAALASERRTEQVDLTKAMTNFAPSIVGSAVQLISSGPRGKLPILPYSVMKTTEFCKIESNAQAADSPSVGPGTNLNCNKIPSGTESCTAATRMGSNVLAPRVQKSPCPASKLDLGHKTKPSSGAAKKRGRKWKGSDEMLGLQGRRRKCILSKCRDGKERMKSGPQESRDQKPGAMKKYRSIMPKPVIVTPSLAPLASPAAAVQPQTPSGPAQDALLNTPLASKYFSCSQEDSPSSNSKPSAGFRNGLSGIRKAWHRCHFCNHHFEFKQHLREHMNTHTNQRPYSCRVCRKAYVRSGSLSTHMKLHHAENRMKKLVCCEFCAKVFGHIRVYFGHLKEVHRVVISTEPSPSEPQPGDVPKSRGGTEGSLEREHKPSLEEDLLLNQVDEVKLQIKCGRCQITAQSFAEIKFHLLYVHGEEIQGRLQEDILPGSKGVQEELPKCTPPDRKQLPERRRPEKHRPPEEEVHAFPTLKRQLYLHHQNGVEVLMGSDGAQLGTKEPREGPKGPEGPGPFSGLLWSRSGFNCLLCAQKLAWKEELLLHWQHQHNCEDPARLWAIFSTFSNQGVMALPSETEK</sequence>
<evidence type="ECO:0000259" key="7">
    <source>
        <dbReference type="PROSITE" id="PS50157"/>
    </source>
</evidence>
<dbReference type="GO" id="GO:0006412">
    <property type="term" value="P:translation"/>
    <property type="evidence" value="ECO:0007669"/>
    <property type="project" value="InterPro"/>
</dbReference>
<dbReference type="PANTHER" id="PTHR11758">
    <property type="entry name" value="40S RIBOSOMAL PROTEIN S15A"/>
    <property type="match status" value="1"/>
</dbReference>
<keyword evidence="9" id="KW-1185">Reference proteome</keyword>
<evidence type="ECO:0000313" key="9">
    <source>
        <dbReference type="Proteomes" id="UP000011518"/>
    </source>
</evidence>
<dbReference type="Proteomes" id="UP000011518">
    <property type="component" value="Unassembled WGS sequence"/>
</dbReference>
<dbReference type="Gene3D" id="3.30.1370.30">
    <property type="match status" value="1"/>
</dbReference>
<dbReference type="GO" id="GO:1990904">
    <property type="term" value="C:ribonucleoprotein complex"/>
    <property type="evidence" value="ECO:0007669"/>
    <property type="project" value="UniProtKB-KW"/>
</dbReference>
<feature type="compositionally biased region" description="Basic and acidic residues" evidence="6">
    <location>
        <begin position="171"/>
        <end position="185"/>
    </location>
</feature>
<keyword evidence="5" id="KW-0862">Zinc</keyword>
<dbReference type="InterPro" id="IPR036236">
    <property type="entry name" value="Znf_C2H2_sf"/>
</dbReference>
<protein>
    <recommendedName>
        <fullName evidence="4">40S ribosomal protein S15a</fullName>
    </recommendedName>
</protein>
<feature type="domain" description="C2H2-type" evidence="7">
    <location>
        <begin position="776"/>
        <end position="804"/>
    </location>
</feature>
<evidence type="ECO:0000256" key="6">
    <source>
        <dbReference type="SAM" id="MobiDB-lite"/>
    </source>
</evidence>
<dbReference type="GO" id="GO:0005840">
    <property type="term" value="C:ribosome"/>
    <property type="evidence" value="ECO:0007669"/>
    <property type="project" value="UniProtKB-KW"/>
</dbReference>
<feature type="domain" description="C2H2-type" evidence="7">
    <location>
        <begin position="510"/>
        <end position="537"/>
    </location>
</feature>
<feature type="compositionally biased region" description="Polar residues" evidence="6">
    <location>
        <begin position="153"/>
        <end position="165"/>
    </location>
</feature>
<dbReference type="Pfam" id="PF00410">
    <property type="entry name" value="Ribosomal_S8"/>
    <property type="match status" value="1"/>
</dbReference>
<reference evidence="9" key="1">
    <citation type="submission" date="2012-07" db="EMBL/GenBank/DDBJ databases">
        <title>Genome of the Chinese tree shrew, a rising model animal genetically related to primates.</title>
        <authorList>
            <person name="Zhang G."/>
            <person name="Fan Y."/>
            <person name="Yao Y."/>
            <person name="Huang Z."/>
        </authorList>
    </citation>
    <scope>NUCLEOTIDE SEQUENCE [LARGE SCALE GENOMIC DNA]</scope>
</reference>
<evidence type="ECO:0000256" key="5">
    <source>
        <dbReference type="PROSITE-ProRule" id="PRU00042"/>
    </source>
</evidence>
<dbReference type="FunCoup" id="L9JCZ9">
    <property type="interactions" value="1516"/>
</dbReference>
<feature type="region of interest" description="Disordered" evidence="6">
    <location>
        <begin position="685"/>
        <end position="719"/>
    </location>
</feature>
<evidence type="ECO:0000256" key="2">
    <source>
        <dbReference type="ARBA" id="ARBA00022980"/>
    </source>
</evidence>
<dbReference type="SUPFAM" id="SSF56047">
    <property type="entry name" value="Ribosomal protein S8"/>
    <property type="match status" value="1"/>
</dbReference>
<dbReference type="Gene3D" id="3.30.160.60">
    <property type="entry name" value="Classic Zinc Finger"/>
    <property type="match status" value="2"/>
</dbReference>
<feature type="compositionally biased region" description="Basic and acidic residues" evidence="6">
    <location>
        <begin position="688"/>
        <end position="719"/>
    </location>
</feature>
<dbReference type="GO" id="GO:0003735">
    <property type="term" value="F:structural constituent of ribosome"/>
    <property type="evidence" value="ECO:0007669"/>
    <property type="project" value="InterPro"/>
</dbReference>
<reference evidence="9" key="2">
    <citation type="journal article" date="2013" name="Nat. Commun.">
        <title>Genome of the Chinese tree shrew.</title>
        <authorList>
            <person name="Fan Y."/>
            <person name="Huang Z.Y."/>
            <person name="Cao C.C."/>
            <person name="Chen C.S."/>
            <person name="Chen Y.X."/>
            <person name="Fan D.D."/>
            <person name="He J."/>
            <person name="Hou H.L."/>
            <person name="Hu L."/>
            <person name="Hu X.T."/>
            <person name="Jiang X.T."/>
            <person name="Lai R."/>
            <person name="Lang Y.S."/>
            <person name="Liang B."/>
            <person name="Liao S.G."/>
            <person name="Mu D."/>
            <person name="Ma Y.Y."/>
            <person name="Niu Y.Y."/>
            <person name="Sun X.Q."/>
            <person name="Xia J.Q."/>
            <person name="Xiao J."/>
            <person name="Xiong Z.Q."/>
            <person name="Xu L."/>
            <person name="Yang L."/>
            <person name="Zhang Y."/>
            <person name="Zhao W."/>
            <person name="Zhao X.D."/>
            <person name="Zheng Y.T."/>
            <person name="Zhou J.M."/>
            <person name="Zhu Y.B."/>
            <person name="Zhang G.J."/>
            <person name="Wang J."/>
            <person name="Yao Y.G."/>
        </authorList>
    </citation>
    <scope>NUCLEOTIDE SEQUENCE [LARGE SCALE GENOMIC DNA]</scope>
</reference>
<name>L9JCZ9_TUPCH</name>
<gene>
    <name evidence="8" type="ORF">TREES_T100007887</name>
</gene>
<dbReference type="EMBL" id="KB321041">
    <property type="protein sequence ID" value="ELW48451.1"/>
    <property type="molecule type" value="Genomic_DNA"/>
</dbReference>
<keyword evidence="5" id="KW-0479">Metal-binding</keyword>
<dbReference type="AlphaFoldDB" id="L9JCZ9"/>
<dbReference type="InterPro" id="IPR035987">
    <property type="entry name" value="Ribosomal_uS8_sf"/>
</dbReference>
<dbReference type="FunFam" id="3.30.1370.30:FF:000001">
    <property type="entry name" value="40S ribosomal protein S15a"/>
    <property type="match status" value="1"/>
</dbReference>
<feature type="region of interest" description="Disordered" evidence="6">
    <location>
        <begin position="406"/>
        <end position="430"/>
    </location>
</feature>
<feature type="compositionally biased region" description="Basic and acidic residues" evidence="6">
    <location>
        <begin position="407"/>
        <end position="426"/>
    </location>
</feature>
<feature type="region of interest" description="Disordered" evidence="6">
    <location>
        <begin position="598"/>
        <end position="629"/>
    </location>
</feature>
<keyword evidence="2" id="KW-0689">Ribosomal protein</keyword>
<dbReference type="InParanoid" id="L9JCZ9"/>
<dbReference type="SMART" id="SM00355">
    <property type="entry name" value="ZnF_C2H2"/>
    <property type="match status" value="5"/>
</dbReference>
<comment type="similarity">
    <text evidence="1">Belongs to the universal ribosomal protein uS8 family.</text>
</comment>
<evidence type="ECO:0000256" key="3">
    <source>
        <dbReference type="ARBA" id="ARBA00023274"/>
    </source>
</evidence>
<dbReference type="PROSITE" id="PS00028">
    <property type="entry name" value="ZINC_FINGER_C2H2_1"/>
    <property type="match status" value="4"/>
</dbReference>
<keyword evidence="3" id="KW-0687">Ribonucleoprotein</keyword>